<keyword evidence="4 6" id="KW-1133">Transmembrane helix</keyword>
<dbReference type="Proteomes" id="UP000070257">
    <property type="component" value="Unassembled WGS sequence"/>
</dbReference>
<comment type="caution">
    <text evidence="8">The sequence shown here is derived from an EMBL/GenBank/DDBJ whole genome shotgun (WGS) entry which is preliminary data.</text>
</comment>
<dbReference type="SUPFAM" id="SSF103473">
    <property type="entry name" value="MFS general substrate transporter"/>
    <property type="match status" value="1"/>
</dbReference>
<dbReference type="EMBL" id="LHXT01000017">
    <property type="protein sequence ID" value="KXA98531.1"/>
    <property type="molecule type" value="Genomic_DNA"/>
</dbReference>
<dbReference type="InterPro" id="IPR011701">
    <property type="entry name" value="MFS"/>
</dbReference>
<feature type="transmembrane region" description="Helical" evidence="6">
    <location>
        <begin position="313"/>
        <end position="334"/>
    </location>
</feature>
<gene>
    <name evidence="8" type="ORF">AKJ39_01745</name>
</gene>
<dbReference type="AlphaFoldDB" id="A0A656YWI6"/>
<feature type="transmembrane region" description="Helical" evidence="6">
    <location>
        <begin position="216"/>
        <end position="233"/>
    </location>
</feature>
<evidence type="ECO:0000313" key="8">
    <source>
        <dbReference type="EMBL" id="KXA98531.1"/>
    </source>
</evidence>
<feature type="transmembrane region" description="Helical" evidence="6">
    <location>
        <begin position="278"/>
        <end position="301"/>
    </location>
</feature>
<evidence type="ECO:0000256" key="2">
    <source>
        <dbReference type="ARBA" id="ARBA00022475"/>
    </source>
</evidence>
<evidence type="ECO:0000256" key="5">
    <source>
        <dbReference type="ARBA" id="ARBA00023136"/>
    </source>
</evidence>
<comment type="subcellular location">
    <subcellularLocation>
        <location evidence="1">Cell membrane</location>
        <topology evidence="1">Multi-pass membrane protein</topology>
    </subcellularLocation>
</comment>
<accession>A0A656YWI6</accession>
<evidence type="ECO:0000259" key="7">
    <source>
        <dbReference type="PROSITE" id="PS50850"/>
    </source>
</evidence>
<dbReference type="GO" id="GO:0005886">
    <property type="term" value="C:plasma membrane"/>
    <property type="evidence" value="ECO:0007669"/>
    <property type="project" value="UniProtKB-SubCell"/>
</dbReference>
<dbReference type="InterPro" id="IPR050189">
    <property type="entry name" value="MFS_Efflux_Transporters"/>
</dbReference>
<keyword evidence="3 6" id="KW-0812">Transmembrane</keyword>
<name>A0A656YWI6_9EURY</name>
<dbReference type="InterPro" id="IPR020846">
    <property type="entry name" value="MFS_dom"/>
</dbReference>
<dbReference type="Pfam" id="PF07690">
    <property type="entry name" value="MFS_1"/>
    <property type="match status" value="1"/>
</dbReference>
<keyword evidence="2" id="KW-1003">Cell membrane</keyword>
<feature type="transmembrane region" description="Helical" evidence="6">
    <location>
        <begin position="105"/>
        <end position="122"/>
    </location>
</feature>
<evidence type="ECO:0000256" key="1">
    <source>
        <dbReference type="ARBA" id="ARBA00004651"/>
    </source>
</evidence>
<evidence type="ECO:0000256" key="3">
    <source>
        <dbReference type="ARBA" id="ARBA00022692"/>
    </source>
</evidence>
<sequence length="363" mass="39308">MILPYIPLYGKDIGLPVVIIGYVIAVYHLVQVIGRIPLGTLSDVIGYRTVIGIGGASLFLGTGTYILSSSFWPLMFLAQILLGIAVSMTYVTIPAYITHFGQEKVPIYTFIMGWAYTLAVPLGGFLKETMGMDFLFSLAFIFSIPALLIVVLLWKTKPSDDKNNVKKLNSLSVISVYKSAFKTLENPKVLRACLYSFLMFMNFTIGFSLFPLRLSGIGLTATLIGLVQFSRMGTGSSVRLLSKKIEGKINREKILTFGTAIVGLSLVLIPMLESLVTLILISIIWGLSGGLYAPIVFDMIADSTEIKDRGRGMGLRGTMGTLGSSLGVICFSNIADILSIPISISLAGVAIVIGVILIEILLR</sequence>
<feature type="domain" description="Major facilitator superfamily (MFS) profile" evidence="7">
    <location>
        <begin position="1"/>
        <end position="363"/>
    </location>
</feature>
<feature type="transmembrane region" description="Helical" evidence="6">
    <location>
        <begin position="13"/>
        <end position="33"/>
    </location>
</feature>
<feature type="transmembrane region" description="Helical" evidence="6">
    <location>
        <begin position="45"/>
        <end position="66"/>
    </location>
</feature>
<dbReference type="Gene3D" id="1.20.1250.20">
    <property type="entry name" value="MFS general substrate transporter like domains"/>
    <property type="match status" value="1"/>
</dbReference>
<dbReference type="GO" id="GO:0022857">
    <property type="term" value="F:transmembrane transporter activity"/>
    <property type="evidence" value="ECO:0007669"/>
    <property type="project" value="InterPro"/>
</dbReference>
<keyword evidence="9" id="KW-1185">Reference proteome</keyword>
<evidence type="ECO:0000313" key="9">
    <source>
        <dbReference type="Proteomes" id="UP000070257"/>
    </source>
</evidence>
<keyword evidence="5 6" id="KW-0472">Membrane</keyword>
<evidence type="ECO:0000256" key="4">
    <source>
        <dbReference type="ARBA" id="ARBA00022989"/>
    </source>
</evidence>
<evidence type="ECO:0000256" key="6">
    <source>
        <dbReference type="SAM" id="Phobius"/>
    </source>
</evidence>
<feature type="transmembrane region" description="Helical" evidence="6">
    <location>
        <begin position="72"/>
        <end position="93"/>
    </location>
</feature>
<protein>
    <recommendedName>
        <fullName evidence="7">Major facilitator superfamily (MFS) profile domain-containing protein</fullName>
    </recommendedName>
</protein>
<dbReference type="PANTHER" id="PTHR43124:SF3">
    <property type="entry name" value="CHLORAMPHENICOL EFFLUX PUMP RV0191"/>
    <property type="match status" value="1"/>
</dbReference>
<dbReference type="PANTHER" id="PTHR43124">
    <property type="entry name" value="PURINE EFFLUX PUMP PBUE"/>
    <property type="match status" value="1"/>
</dbReference>
<reference evidence="8 9" key="1">
    <citation type="journal article" date="2016" name="Sci. Rep.">
        <title>Metabolic traits of an uncultured archaeal lineage -MSBL1- from brine pools of the Red Sea.</title>
        <authorList>
            <person name="Mwirichia R."/>
            <person name="Alam I."/>
            <person name="Rashid M."/>
            <person name="Vinu M."/>
            <person name="Ba-Alawi W."/>
            <person name="Anthony Kamau A."/>
            <person name="Kamanda Ngugi D."/>
            <person name="Goker M."/>
            <person name="Klenk H.P."/>
            <person name="Bajic V."/>
            <person name="Stingl U."/>
        </authorList>
    </citation>
    <scope>NUCLEOTIDE SEQUENCE [LARGE SCALE GENOMIC DNA]</scope>
    <source>
        <strain evidence="8">SCGC-AAA259J03</strain>
    </source>
</reference>
<dbReference type="InterPro" id="IPR036259">
    <property type="entry name" value="MFS_trans_sf"/>
</dbReference>
<proteinExistence type="predicted"/>
<feature type="transmembrane region" description="Helical" evidence="6">
    <location>
        <begin position="192"/>
        <end position="210"/>
    </location>
</feature>
<organism evidence="8 9">
    <name type="scientific">candidate division MSBL1 archaeon SCGC-AAA259J03</name>
    <dbReference type="NCBI Taxonomy" id="1698269"/>
    <lineage>
        <taxon>Archaea</taxon>
        <taxon>Methanobacteriati</taxon>
        <taxon>Methanobacteriota</taxon>
        <taxon>candidate division MSBL1</taxon>
    </lineage>
</organism>
<feature type="transmembrane region" description="Helical" evidence="6">
    <location>
        <begin position="340"/>
        <end position="362"/>
    </location>
</feature>
<feature type="transmembrane region" description="Helical" evidence="6">
    <location>
        <begin position="134"/>
        <end position="154"/>
    </location>
</feature>
<feature type="transmembrane region" description="Helical" evidence="6">
    <location>
        <begin position="254"/>
        <end position="272"/>
    </location>
</feature>
<dbReference type="PROSITE" id="PS50850">
    <property type="entry name" value="MFS"/>
    <property type="match status" value="1"/>
</dbReference>